<proteinExistence type="predicted"/>
<dbReference type="PANTHER" id="PTHR10925:SF5">
    <property type="entry name" value="RNA CYTIDINE ACETYLTRANSFERASE"/>
    <property type="match status" value="1"/>
</dbReference>
<dbReference type="Proteomes" id="UP001372338">
    <property type="component" value="Unassembled WGS sequence"/>
</dbReference>
<gene>
    <name evidence="3" type="ORF">RIF29_11447</name>
</gene>
<evidence type="ECO:0000259" key="2">
    <source>
        <dbReference type="Pfam" id="PF13718"/>
    </source>
</evidence>
<dbReference type="GO" id="GO:0030686">
    <property type="term" value="C:90S preribosome"/>
    <property type="evidence" value="ECO:0007669"/>
    <property type="project" value="TreeGrafter"/>
</dbReference>
<evidence type="ECO:0000256" key="1">
    <source>
        <dbReference type="SAM" id="MobiDB-lite"/>
    </source>
</evidence>
<accession>A0AAN9NZZ3</accession>
<dbReference type="GO" id="GO:1990883">
    <property type="term" value="F:18S rRNA cytidine N-acetyltransferase activity"/>
    <property type="evidence" value="ECO:0007669"/>
    <property type="project" value="TreeGrafter"/>
</dbReference>
<reference evidence="3 4" key="1">
    <citation type="submission" date="2024-01" db="EMBL/GenBank/DDBJ databases">
        <title>The genomes of 5 underutilized Papilionoideae crops provide insights into root nodulation and disease resistanc.</title>
        <authorList>
            <person name="Yuan L."/>
        </authorList>
    </citation>
    <scope>NUCLEOTIDE SEQUENCE [LARGE SCALE GENOMIC DNA]</scope>
    <source>
        <strain evidence="3">ZHUSHIDOU_FW_LH</strain>
        <tissue evidence="3">Leaf</tissue>
    </source>
</reference>
<evidence type="ECO:0000313" key="3">
    <source>
        <dbReference type="EMBL" id="KAK7282557.1"/>
    </source>
</evidence>
<evidence type="ECO:0000313" key="4">
    <source>
        <dbReference type="Proteomes" id="UP001372338"/>
    </source>
</evidence>
<dbReference type="InterPro" id="IPR000182">
    <property type="entry name" value="GNAT_dom"/>
</dbReference>
<dbReference type="Gene3D" id="3.40.630.30">
    <property type="match status" value="1"/>
</dbReference>
<name>A0AAN9NZZ3_CROPI</name>
<dbReference type="PANTHER" id="PTHR10925">
    <property type="entry name" value="N-ACETYLTRANSFERASE 10"/>
    <property type="match status" value="1"/>
</dbReference>
<sequence length="130" mass="14662">MEEIDMGKISSDSISKSSRALKPSGDQIPWKFFEQFQDIAFPSLSGGCIVRIAAHPSAMRLGYGSQAVEPLIRYYEGQLTPVSEIDVEEEVQALPIKVMEAAKNIYYYSLMFISPAIELRLQFNLSLEFF</sequence>
<dbReference type="GO" id="GO:0000049">
    <property type="term" value="F:tRNA binding"/>
    <property type="evidence" value="ECO:0007669"/>
    <property type="project" value="TreeGrafter"/>
</dbReference>
<feature type="domain" description="N-acetyltransferase" evidence="2">
    <location>
        <begin position="7"/>
        <end position="96"/>
    </location>
</feature>
<comment type="caution">
    <text evidence="3">The sequence shown here is derived from an EMBL/GenBank/DDBJ whole genome shotgun (WGS) entry which is preliminary data.</text>
</comment>
<organism evidence="3 4">
    <name type="scientific">Crotalaria pallida</name>
    <name type="common">Smooth rattlebox</name>
    <name type="synonym">Crotalaria striata</name>
    <dbReference type="NCBI Taxonomy" id="3830"/>
    <lineage>
        <taxon>Eukaryota</taxon>
        <taxon>Viridiplantae</taxon>
        <taxon>Streptophyta</taxon>
        <taxon>Embryophyta</taxon>
        <taxon>Tracheophyta</taxon>
        <taxon>Spermatophyta</taxon>
        <taxon>Magnoliopsida</taxon>
        <taxon>eudicotyledons</taxon>
        <taxon>Gunneridae</taxon>
        <taxon>Pentapetalae</taxon>
        <taxon>rosids</taxon>
        <taxon>fabids</taxon>
        <taxon>Fabales</taxon>
        <taxon>Fabaceae</taxon>
        <taxon>Papilionoideae</taxon>
        <taxon>50 kb inversion clade</taxon>
        <taxon>genistoids sensu lato</taxon>
        <taxon>core genistoids</taxon>
        <taxon>Crotalarieae</taxon>
        <taxon>Crotalaria</taxon>
    </lineage>
</organism>
<dbReference type="EMBL" id="JAYWIO010000002">
    <property type="protein sequence ID" value="KAK7282557.1"/>
    <property type="molecule type" value="Genomic_DNA"/>
</dbReference>
<feature type="compositionally biased region" description="Low complexity" evidence="1">
    <location>
        <begin position="8"/>
        <end position="18"/>
    </location>
</feature>
<dbReference type="GO" id="GO:0005730">
    <property type="term" value="C:nucleolus"/>
    <property type="evidence" value="ECO:0007669"/>
    <property type="project" value="TreeGrafter"/>
</dbReference>
<dbReference type="InterPro" id="IPR032672">
    <property type="entry name" value="TmcA/NAT10/Kre33"/>
</dbReference>
<dbReference type="AlphaFoldDB" id="A0AAN9NZZ3"/>
<keyword evidence="4" id="KW-1185">Reference proteome</keyword>
<protein>
    <recommendedName>
        <fullName evidence="2">N-acetyltransferase domain-containing protein</fullName>
    </recommendedName>
</protein>
<dbReference type="GO" id="GO:1904812">
    <property type="term" value="P:rRNA acetylation involved in maturation of SSU-rRNA"/>
    <property type="evidence" value="ECO:0007669"/>
    <property type="project" value="TreeGrafter"/>
</dbReference>
<dbReference type="Pfam" id="PF13718">
    <property type="entry name" value="GNAT_acetyltr_2"/>
    <property type="match status" value="1"/>
</dbReference>
<feature type="region of interest" description="Disordered" evidence="1">
    <location>
        <begin position="1"/>
        <end position="22"/>
    </location>
</feature>